<sequence length="221" mass="24214">MSKPLSDEASPLLPRDDAGSHQSSPSNSSDPSNLVLFRRAVGINVHLQPQDDCDLESGRISALGIYASTIAAHRRVRIYRIIATVVLYSCHAAQLIIGAVVAAMGPSAGTHRKSITVLGAINTAVAGVLTLMKSRGLPEKLRRDEVEFRRLQDWIEETEALLMLGVIGETREEVGELVATAYKKWNLANERGEDIRPEGYSREEGDKSKKKGLNSKWLRGL</sequence>
<evidence type="ECO:0000256" key="1">
    <source>
        <dbReference type="SAM" id="MobiDB-lite"/>
    </source>
</evidence>
<dbReference type="Pfam" id="PF18142">
    <property type="entry name" value="SLATT_fungal"/>
    <property type="match status" value="1"/>
</dbReference>
<proteinExistence type="predicted"/>
<dbReference type="AlphaFoldDB" id="A0A8H3ZS63"/>
<feature type="region of interest" description="Disordered" evidence="1">
    <location>
        <begin position="193"/>
        <end position="221"/>
    </location>
</feature>
<accession>A0A8H3ZS63</accession>
<dbReference type="OrthoDB" id="4472872at2759"/>
<feature type="domain" description="SMODS and SLOG-associating 2TM effector" evidence="3">
    <location>
        <begin position="71"/>
        <end position="183"/>
    </location>
</feature>
<keyword evidence="2" id="KW-0472">Membrane</keyword>
<dbReference type="InterPro" id="IPR041622">
    <property type="entry name" value="SLATT_fungi"/>
</dbReference>
<protein>
    <recommendedName>
        <fullName evidence="3">SMODS and SLOG-associating 2TM effector domain-containing protein</fullName>
    </recommendedName>
</protein>
<feature type="compositionally biased region" description="Low complexity" evidence="1">
    <location>
        <begin position="23"/>
        <end position="32"/>
    </location>
</feature>
<name>A0A8H3ZS63_9PEZI</name>
<dbReference type="PANTHER" id="PTHR38793">
    <property type="entry name" value="SLATT_FUNGAL DOMAIN-CONTAINING PROTEIN-RELATED"/>
    <property type="match status" value="1"/>
</dbReference>
<dbReference type="PANTHER" id="PTHR38793:SF3">
    <property type="entry name" value="SMODS AND SLOG-ASSOCIATING 2TM EFFECTOR DOMAIN-CONTAINING PROTEIN"/>
    <property type="match status" value="1"/>
</dbReference>
<dbReference type="EMBL" id="WOWK01000045">
    <property type="protein sequence ID" value="KAF0324266.1"/>
    <property type="molecule type" value="Genomic_DNA"/>
</dbReference>
<keyword evidence="5" id="KW-1185">Reference proteome</keyword>
<keyword evidence="2" id="KW-1133">Transmembrane helix</keyword>
<dbReference type="NCBIfam" id="NF033635">
    <property type="entry name" value="SLATT_fungal"/>
    <property type="match status" value="1"/>
</dbReference>
<keyword evidence="2" id="KW-0812">Transmembrane</keyword>
<feature type="compositionally biased region" description="Basic and acidic residues" evidence="1">
    <location>
        <begin position="193"/>
        <end position="207"/>
    </location>
</feature>
<evidence type="ECO:0000313" key="4">
    <source>
        <dbReference type="EMBL" id="KAF0324266.1"/>
    </source>
</evidence>
<feature type="region of interest" description="Disordered" evidence="1">
    <location>
        <begin position="1"/>
        <end position="32"/>
    </location>
</feature>
<dbReference type="Proteomes" id="UP000434172">
    <property type="component" value="Unassembled WGS sequence"/>
</dbReference>
<reference evidence="4 5" key="1">
    <citation type="submission" date="2019-12" db="EMBL/GenBank/DDBJ databases">
        <title>A genome sequence resource for the geographically widespread anthracnose pathogen Colletotrichum asianum.</title>
        <authorList>
            <person name="Meng Y."/>
        </authorList>
    </citation>
    <scope>NUCLEOTIDE SEQUENCE [LARGE SCALE GENOMIC DNA]</scope>
    <source>
        <strain evidence="4 5">ICMP 18580</strain>
    </source>
</reference>
<organism evidence="4 5">
    <name type="scientific">Colletotrichum asianum</name>
    <dbReference type="NCBI Taxonomy" id="702518"/>
    <lineage>
        <taxon>Eukaryota</taxon>
        <taxon>Fungi</taxon>
        <taxon>Dikarya</taxon>
        <taxon>Ascomycota</taxon>
        <taxon>Pezizomycotina</taxon>
        <taxon>Sordariomycetes</taxon>
        <taxon>Hypocreomycetidae</taxon>
        <taxon>Glomerellales</taxon>
        <taxon>Glomerellaceae</taxon>
        <taxon>Colletotrichum</taxon>
        <taxon>Colletotrichum gloeosporioides species complex</taxon>
    </lineage>
</organism>
<gene>
    <name evidence="4" type="ORF">GQ607_008440</name>
</gene>
<comment type="caution">
    <text evidence="4">The sequence shown here is derived from an EMBL/GenBank/DDBJ whole genome shotgun (WGS) entry which is preliminary data.</text>
</comment>
<evidence type="ECO:0000259" key="3">
    <source>
        <dbReference type="Pfam" id="PF18142"/>
    </source>
</evidence>
<evidence type="ECO:0000256" key="2">
    <source>
        <dbReference type="SAM" id="Phobius"/>
    </source>
</evidence>
<feature type="transmembrane region" description="Helical" evidence="2">
    <location>
        <begin position="115"/>
        <end position="132"/>
    </location>
</feature>
<feature type="transmembrane region" description="Helical" evidence="2">
    <location>
        <begin position="81"/>
        <end position="103"/>
    </location>
</feature>
<evidence type="ECO:0000313" key="5">
    <source>
        <dbReference type="Proteomes" id="UP000434172"/>
    </source>
</evidence>